<accession>A0ABR7T530</accession>
<dbReference type="Pfam" id="PF04471">
    <property type="entry name" value="Mrr_cat"/>
    <property type="match status" value="1"/>
</dbReference>
<evidence type="ECO:0000259" key="1">
    <source>
        <dbReference type="Pfam" id="PF04471"/>
    </source>
</evidence>
<organism evidence="2 3">
    <name type="scientific">Heliobacterium chlorum</name>
    <dbReference type="NCBI Taxonomy" id="2698"/>
    <lineage>
        <taxon>Bacteria</taxon>
        <taxon>Bacillati</taxon>
        <taxon>Bacillota</taxon>
        <taxon>Clostridia</taxon>
        <taxon>Eubacteriales</taxon>
        <taxon>Heliobacteriaceae</taxon>
        <taxon>Heliobacterium</taxon>
    </lineage>
</organism>
<proteinExistence type="predicted"/>
<dbReference type="Proteomes" id="UP000617402">
    <property type="component" value="Unassembled WGS sequence"/>
</dbReference>
<keyword evidence="2" id="KW-0255">Endonuclease</keyword>
<keyword evidence="2" id="KW-0378">Hydrolase</keyword>
<dbReference type="InterPro" id="IPR007560">
    <property type="entry name" value="Restrct_endonuc_IV_Mrr"/>
</dbReference>
<dbReference type="GO" id="GO:0004519">
    <property type="term" value="F:endonuclease activity"/>
    <property type="evidence" value="ECO:0007669"/>
    <property type="project" value="UniProtKB-KW"/>
</dbReference>
<keyword evidence="3" id="KW-1185">Reference proteome</keyword>
<sequence>MKKHVGKTDKWAVEQLLQMMKTEPDADGCVMSLADDFDDDAKRLAENNNILLMDGLKICELLPRRMVTSF</sequence>
<keyword evidence="2" id="KW-0540">Nuclease</keyword>
<gene>
    <name evidence="2" type="ORF">H1S01_12540</name>
</gene>
<dbReference type="RefSeq" id="WP_188040805.1">
    <property type="nucleotide sequence ID" value="NZ_JACVHF010000013.1"/>
</dbReference>
<comment type="caution">
    <text evidence="2">The sequence shown here is derived from an EMBL/GenBank/DDBJ whole genome shotgun (WGS) entry which is preliminary data.</text>
</comment>
<name>A0ABR7T530_HELCL</name>
<protein>
    <submittedName>
        <fullName evidence="2">Restriction endonuclease</fullName>
    </submittedName>
</protein>
<reference evidence="2 3" key="1">
    <citation type="submission" date="2020-07" db="EMBL/GenBank/DDBJ databases">
        <title>Draft whole-genome sequence of Heliobacterium chlorum DSM 3682, type strain.</title>
        <authorList>
            <person name="Kyndt J.A."/>
            <person name="Meyer T.E."/>
            <person name="Imhoff J.F."/>
        </authorList>
    </citation>
    <scope>NUCLEOTIDE SEQUENCE [LARGE SCALE GENOMIC DNA]</scope>
    <source>
        <strain evidence="2 3">DSM 3682</strain>
    </source>
</reference>
<dbReference type="EMBL" id="JACVHF010000013">
    <property type="protein sequence ID" value="MBC9785337.1"/>
    <property type="molecule type" value="Genomic_DNA"/>
</dbReference>
<evidence type="ECO:0000313" key="2">
    <source>
        <dbReference type="EMBL" id="MBC9785337.1"/>
    </source>
</evidence>
<feature type="domain" description="Restriction endonuclease type IV Mrr" evidence="1">
    <location>
        <begin position="2"/>
        <end position="62"/>
    </location>
</feature>
<evidence type="ECO:0000313" key="3">
    <source>
        <dbReference type="Proteomes" id="UP000617402"/>
    </source>
</evidence>